<evidence type="ECO:0000313" key="14">
    <source>
        <dbReference type="EMBL" id="ABK32792.1"/>
    </source>
</evidence>
<feature type="region of interest" description="Disordered" evidence="12">
    <location>
        <begin position="1"/>
        <end position="39"/>
    </location>
</feature>
<protein>
    <submittedName>
        <fullName evidence="14">GATA transcription factor 456</fullName>
    </submittedName>
</protein>
<evidence type="ECO:0000256" key="9">
    <source>
        <dbReference type="ARBA" id="ARBA00023163"/>
    </source>
</evidence>
<feature type="compositionally biased region" description="Pro residues" evidence="12">
    <location>
        <begin position="175"/>
        <end position="190"/>
    </location>
</feature>
<dbReference type="GO" id="GO:0045944">
    <property type="term" value="P:positive regulation of transcription by RNA polymerase II"/>
    <property type="evidence" value="ECO:0007669"/>
    <property type="project" value="TreeGrafter"/>
</dbReference>
<dbReference type="PANTHER" id="PTHR10071:SF337">
    <property type="entry name" value="GATA-BINDING FACTOR A"/>
    <property type="match status" value="1"/>
</dbReference>
<dbReference type="GO" id="GO:0005634">
    <property type="term" value="C:nucleus"/>
    <property type="evidence" value="ECO:0007669"/>
    <property type="project" value="UniProtKB-SubCell"/>
</dbReference>
<comment type="subcellular location">
    <subcellularLocation>
        <location evidence="1">Nucleus</location>
    </subcellularLocation>
</comment>
<feature type="non-terminal residue" evidence="14">
    <location>
        <position position="364"/>
    </location>
</feature>
<dbReference type="GO" id="GO:0000981">
    <property type="term" value="F:DNA-binding transcription factor activity, RNA polymerase II-specific"/>
    <property type="evidence" value="ECO:0007669"/>
    <property type="project" value="TreeGrafter"/>
</dbReference>
<evidence type="ECO:0000256" key="10">
    <source>
        <dbReference type="ARBA" id="ARBA00023242"/>
    </source>
</evidence>
<dbReference type="SUPFAM" id="SSF57716">
    <property type="entry name" value="Glucocorticoid receptor-like (DNA-binding domain)"/>
    <property type="match status" value="2"/>
</dbReference>
<keyword evidence="5" id="KW-0862">Zinc</keyword>
<keyword evidence="8" id="KW-0010">Activator</keyword>
<gene>
    <name evidence="14" type="primary">GATA456</name>
</gene>
<keyword evidence="4 11" id="KW-0863">Zinc-finger</keyword>
<proteinExistence type="evidence at transcript level"/>
<feature type="region of interest" description="Disordered" evidence="12">
    <location>
        <begin position="151"/>
        <end position="198"/>
    </location>
</feature>
<accession>A0MNQ1</accession>
<feature type="domain" description="GATA-type" evidence="13">
    <location>
        <begin position="308"/>
        <end position="361"/>
    </location>
</feature>
<keyword evidence="3" id="KW-0677">Repeat</keyword>
<organism evidence="14">
    <name type="scientific">Platynereis dumerilii</name>
    <name type="common">Dumeril's clam worm</name>
    <dbReference type="NCBI Taxonomy" id="6359"/>
    <lineage>
        <taxon>Eukaryota</taxon>
        <taxon>Metazoa</taxon>
        <taxon>Spiralia</taxon>
        <taxon>Lophotrochozoa</taxon>
        <taxon>Annelida</taxon>
        <taxon>Polychaeta</taxon>
        <taxon>Errantia</taxon>
        <taxon>Phyllodocida</taxon>
        <taxon>Nereididae</taxon>
        <taxon>Platynereis</taxon>
    </lineage>
</organism>
<dbReference type="FunFam" id="3.30.50.10:FF:000001">
    <property type="entry name" value="GATA transcription factor (GATAd)"/>
    <property type="match status" value="1"/>
</dbReference>
<keyword evidence="10" id="KW-0539">Nucleus</keyword>
<feature type="domain" description="GATA-type" evidence="13">
    <location>
        <begin position="254"/>
        <end position="308"/>
    </location>
</feature>
<evidence type="ECO:0000256" key="4">
    <source>
        <dbReference type="ARBA" id="ARBA00022771"/>
    </source>
</evidence>
<dbReference type="AlphaFoldDB" id="A0MNQ1"/>
<feature type="compositionally biased region" description="Polar residues" evidence="12">
    <location>
        <begin position="151"/>
        <end position="172"/>
    </location>
</feature>
<dbReference type="Gene3D" id="3.30.50.10">
    <property type="entry name" value="Erythroid Transcription Factor GATA-1, subunit A"/>
    <property type="match status" value="2"/>
</dbReference>
<dbReference type="GO" id="GO:0045165">
    <property type="term" value="P:cell fate commitment"/>
    <property type="evidence" value="ECO:0007669"/>
    <property type="project" value="TreeGrafter"/>
</dbReference>
<feature type="compositionally biased region" description="Basic and acidic residues" evidence="12">
    <location>
        <begin position="15"/>
        <end position="26"/>
    </location>
</feature>
<name>A0MNQ1_PLADU</name>
<evidence type="ECO:0000256" key="6">
    <source>
        <dbReference type="ARBA" id="ARBA00023015"/>
    </source>
</evidence>
<keyword evidence="6" id="KW-0805">Transcription regulation</keyword>
<evidence type="ECO:0000256" key="1">
    <source>
        <dbReference type="ARBA" id="ARBA00004123"/>
    </source>
</evidence>
<keyword evidence="2" id="KW-0479">Metal-binding</keyword>
<evidence type="ECO:0000256" key="12">
    <source>
        <dbReference type="SAM" id="MobiDB-lite"/>
    </source>
</evidence>
<dbReference type="PANTHER" id="PTHR10071">
    <property type="entry name" value="TRANSCRIPTION FACTOR GATA FAMILY MEMBER"/>
    <property type="match status" value="1"/>
</dbReference>
<feature type="region of interest" description="Disordered" evidence="12">
    <location>
        <begin position="52"/>
        <end position="72"/>
    </location>
</feature>
<evidence type="ECO:0000256" key="8">
    <source>
        <dbReference type="ARBA" id="ARBA00023159"/>
    </source>
</evidence>
<dbReference type="Pfam" id="PF00320">
    <property type="entry name" value="GATA"/>
    <property type="match status" value="2"/>
</dbReference>
<dbReference type="CDD" id="cd00202">
    <property type="entry name" value="ZnF_GATA"/>
    <property type="match status" value="2"/>
</dbReference>
<evidence type="ECO:0000256" key="11">
    <source>
        <dbReference type="PROSITE-ProRule" id="PRU00094"/>
    </source>
</evidence>
<evidence type="ECO:0000256" key="3">
    <source>
        <dbReference type="ARBA" id="ARBA00022737"/>
    </source>
</evidence>
<keyword evidence="7" id="KW-0238">DNA-binding</keyword>
<dbReference type="SMART" id="SM00401">
    <property type="entry name" value="ZnF_GATA"/>
    <property type="match status" value="2"/>
</dbReference>
<dbReference type="PROSITE" id="PS50114">
    <property type="entry name" value="GATA_ZN_FINGER_2"/>
    <property type="match status" value="2"/>
</dbReference>
<evidence type="ECO:0000256" key="5">
    <source>
        <dbReference type="ARBA" id="ARBA00022833"/>
    </source>
</evidence>
<dbReference type="InterPro" id="IPR039355">
    <property type="entry name" value="Transcription_factor_GATA"/>
</dbReference>
<dbReference type="GO" id="GO:0008270">
    <property type="term" value="F:zinc ion binding"/>
    <property type="evidence" value="ECO:0007669"/>
    <property type="project" value="UniProtKB-KW"/>
</dbReference>
<reference evidence="14" key="1">
    <citation type="submission" date="2006-09" db="EMBL/GenBank/DDBJ databases">
        <title>Ectoderm- and endomesoderm- specific GATA transcription factors in the marine polychaete Platynereis dumerilii.</title>
        <authorList>
            <person name="Gillis W.J."/>
            <person name="Bowerman B.A."/>
            <person name="Schneider S.Q."/>
        </authorList>
    </citation>
    <scope>NUCLEOTIDE SEQUENCE</scope>
</reference>
<feature type="compositionally biased region" description="Gly residues" evidence="12">
    <location>
        <begin position="56"/>
        <end position="65"/>
    </location>
</feature>
<dbReference type="GO" id="GO:0000122">
    <property type="term" value="P:negative regulation of transcription by RNA polymerase II"/>
    <property type="evidence" value="ECO:0007669"/>
    <property type="project" value="TreeGrafter"/>
</dbReference>
<dbReference type="InterPro" id="IPR000679">
    <property type="entry name" value="Znf_GATA"/>
</dbReference>
<dbReference type="GO" id="GO:0000978">
    <property type="term" value="F:RNA polymerase II cis-regulatory region sequence-specific DNA binding"/>
    <property type="evidence" value="ECO:0007669"/>
    <property type="project" value="TreeGrafter"/>
</dbReference>
<dbReference type="PROSITE" id="PS00344">
    <property type="entry name" value="GATA_ZN_FINGER_1"/>
    <property type="match status" value="2"/>
</dbReference>
<evidence type="ECO:0000256" key="2">
    <source>
        <dbReference type="ARBA" id="ARBA00022723"/>
    </source>
</evidence>
<dbReference type="InterPro" id="IPR013088">
    <property type="entry name" value="Znf_NHR/GATA"/>
</dbReference>
<evidence type="ECO:0000256" key="7">
    <source>
        <dbReference type="ARBA" id="ARBA00023125"/>
    </source>
</evidence>
<keyword evidence="9" id="KW-0804">Transcription</keyword>
<sequence>MAQTEAVWASQLSYVKREPYETERRSTPPASPTRRSPAVAAYQAAATLRHMHNFGGASGSDGGHSGPPTGHLLPNEEVENFLTTLDRGSTGSASMFHHQNTMHAPAPPTYHHPSADSVGAQAAFVHSASPVYVPTTRAMLPASMPYIQGSHNPGRTTWPMQSDDSYTAASTHPSGAPPFSFPPTPSPPMASPGARTDASYGALRSSTLNPYSYMSSDLAYSHFTSQSMIGGQQRFATRPGMSPLTPDYSQGDYFGEGRECVNCGAISTPLWRRDGTGHYLCNACGLYHKMNGLNRPLIKPQRRLSASRRVGLSCANCHTTTTTLWRRNNEGEPVCNACGLYYKLHGVNRPLAMKKEGIQTKKKK</sequence>
<dbReference type="PRINTS" id="PR00619">
    <property type="entry name" value="GATAZNFINGER"/>
</dbReference>
<dbReference type="FunFam" id="3.30.50.10:FF:000032">
    <property type="entry name" value="Transcription factor GATA-3"/>
    <property type="match status" value="1"/>
</dbReference>
<evidence type="ECO:0000259" key="13">
    <source>
        <dbReference type="PROSITE" id="PS50114"/>
    </source>
</evidence>
<dbReference type="EMBL" id="EF014969">
    <property type="protein sequence ID" value="ABK32792.1"/>
    <property type="molecule type" value="mRNA"/>
</dbReference>